<keyword evidence="2" id="KW-1185">Reference proteome</keyword>
<sequence length="53" mass="5534">MPFKGDTFVRCALQGAAGGIAKQETPPARCMAASVIQGDQVSFRTPPAACKRP</sequence>
<evidence type="ECO:0000313" key="1">
    <source>
        <dbReference type="EMBL" id="QHW30468.1"/>
    </source>
</evidence>
<proteinExistence type="predicted"/>
<dbReference type="Proteomes" id="UP000479114">
    <property type="component" value="Chromosome"/>
</dbReference>
<accession>A0A6C0NWD6</accession>
<protein>
    <submittedName>
        <fullName evidence="1">Uncharacterized protein</fullName>
    </submittedName>
</protein>
<dbReference type="RefSeq" id="WP_162639193.1">
    <property type="nucleotide sequence ID" value="NZ_CP048286.1"/>
</dbReference>
<organism evidence="1 2">
    <name type="scientific">Paenibacillus rhizovicinus</name>
    <dbReference type="NCBI Taxonomy" id="2704463"/>
    <lineage>
        <taxon>Bacteria</taxon>
        <taxon>Bacillati</taxon>
        <taxon>Bacillota</taxon>
        <taxon>Bacilli</taxon>
        <taxon>Bacillales</taxon>
        <taxon>Paenibacillaceae</taxon>
        <taxon>Paenibacillus</taxon>
    </lineage>
</organism>
<dbReference type="KEGG" id="prz:GZH47_06140"/>
<name>A0A6C0NWD6_9BACL</name>
<gene>
    <name evidence="1" type="ORF">GZH47_06140</name>
</gene>
<dbReference type="AlphaFoldDB" id="A0A6C0NWD6"/>
<evidence type="ECO:0000313" key="2">
    <source>
        <dbReference type="Proteomes" id="UP000479114"/>
    </source>
</evidence>
<reference evidence="1 2" key="1">
    <citation type="submission" date="2020-02" db="EMBL/GenBank/DDBJ databases">
        <title>Paenibacillus sp. nov., isolated from rhizosphere soil of tomato.</title>
        <authorList>
            <person name="Weon H.-Y."/>
            <person name="Lee S.A."/>
        </authorList>
    </citation>
    <scope>NUCLEOTIDE SEQUENCE [LARGE SCALE GENOMIC DNA]</scope>
    <source>
        <strain evidence="1 2">14171R-81</strain>
    </source>
</reference>
<dbReference type="EMBL" id="CP048286">
    <property type="protein sequence ID" value="QHW30468.1"/>
    <property type="molecule type" value="Genomic_DNA"/>
</dbReference>